<sequence length="735" mass="86881">MQFQGLKNKIFKRRALIFIFLSIFGSLIIYLDIQMLNLLNIFMTFIFLFVLPGLVILINYFEEINIERFLFAIVLSLSFWVFVSLIFIKTWIPLNKLPIAVINYSFVAISLSFYYFRKNFHNKVPNNDDQNEIIKHHRPTLVSHIKFILNSNTFYLLLFLLILSLFISLRNPYVGYDDVWFHMRLTNDFLDNGLISDNKIYFGELSYHFIGSVFSLFSGLDTLNLARFIGIFQLPFGCFLFYCFIKKIIRNQNLSILITFLFTITIFGTILNFSQYWPTALTTFFGLQMYSFFYERFKLTKFNDKFSLKKNRLYYLIQSILILSIIIVHSINALVYLIPLLFSLIIITIQSRKFLKDLIFFSVLFIINLINDFYWTITLTTSKFINYWWVIFIIIPLVGFLFYIFEKGTHKWTYSIDEPSSILFDSTNKAIIIEKKYYRKFIVPLLIIIGPIVYIYLNIKLKGFFPANVAIMAIEVGFFLIIISASIIGIQIYRKYSLIGKLNFLYFTGILVILVILIILQVVHTFIVRMIQLYIPIFFLGLGFYILYNFKYWLNNPRNRKILLVILLTHTLSSVCYQANFSDFITNSEGSFIEQTVFYSNRENFSDSYSTTVLIIGNFHWSYPFNYFFEMNSNPNNASFSYELGYYLHSENHTNVFENGTEINYLQQLYDLNKSDNIYILIGDIDITRGILLLDGKDYGILTHNEFHEYNNLNYLNRIGVSNNKKTLFWIIPEF</sequence>
<feature type="transmembrane region" description="Helical" evidence="1">
    <location>
        <begin position="252"/>
        <end position="270"/>
    </location>
</feature>
<keyword evidence="1" id="KW-0812">Transmembrane</keyword>
<dbReference type="EMBL" id="CP042905">
    <property type="protein sequence ID" value="QEE16051.1"/>
    <property type="molecule type" value="Genomic_DNA"/>
</dbReference>
<feature type="transmembrane region" description="Helical" evidence="1">
    <location>
        <begin position="469"/>
        <end position="492"/>
    </location>
</feature>
<feature type="transmembrane region" description="Helical" evidence="1">
    <location>
        <begin position="15"/>
        <end position="33"/>
    </location>
</feature>
<keyword evidence="1" id="KW-0472">Membrane</keyword>
<proteinExistence type="predicted"/>
<feature type="transmembrane region" description="Helical" evidence="1">
    <location>
        <begin position="147"/>
        <end position="169"/>
    </location>
</feature>
<feature type="transmembrane region" description="Helical" evidence="1">
    <location>
        <begin position="358"/>
        <end position="375"/>
    </location>
</feature>
<keyword evidence="3" id="KW-1185">Reference proteome</keyword>
<evidence type="ECO:0000256" key="1">
    <source>
        <dbReference type="SAM" id="Phobius"/>
    </source>
</evidence>
<dbReference type="RefSeq" id="WP_147662939.1">
    <property type="nucleotide sequence ID" value="NZ_CP042905.2"/>
</dbReference>
<feature type="transmembrane region" description="Helical" evidence="1">
    <location>
        <begin position="562"/>
        <end position="581"/>
    </location>
</feature>
<reference evidence="2 3" key="1">
    <citation type="journal article" date="2020" name="Nature">
        <title>Isolation of an archaeon at the prokaryote-eukaryote interface.</title>
        <authorList>
            <person name="Imachi H."/>
            <person name="Nobu M.K."/>
            <person name="Nakahara N."/>
            <person name="Morono Y."/>
            <person name="Ogawara M."/>
            <person name="Takaki Y."/>
            <person name="Takano Y."/>
            <person name="Uematsu K."/>
            <person name="Ikuta T."/>
            <person name="Ito M."/>
            <person name="Matsui Y."/>
            <person name="Miyazaki M."/>
            <person name="Murata K."/>
            <person name="Saito Y."/>
            <person name="Sakai S."/>
            <person name="Song C."/>
            <person name="Tasumi E."/>
            <person name="Yamanaka Y."/>
            <person name="Yamaguchi T."/>
            <person name="Kamagata Y."/>
            <person name="Tamaki H."/>
            <person name="Takai K."/>
        </authorList>
    </citation>
    <scope>NUCLEOTIDE SEQUENCE [LARGE SCALE GENOMIC DNA]</scope>
    <source>
        <strain evidence="2 3">MK-D1</strain>
    </source>
</reference>
<feature type="transmembrane region" description="Helical" evidence="1">
    <location>
        <begin position="504"/>
        <end position="527"/>
    </location>
</feature>
<feature type="transmembrane region" description="Helical" evidence="1">
    <location>
        <begin position="533"/>
        <end position="550"/>
    </location>
</feature>
<keyword evidence="1" id="KW-1133">Transmembrane helix</keyword>
<evidence type="ECO:0000313" key="3">
    <source>
        <dbReference type="Proteomes" id="UP000321408"/>
    </source>
</evidence>
<feature type="transmembrane region" description="Helical" evidence="1">
    <location>
        <begin position="39"/>
        <end position="57"/>
    </location>
</feature>
<protein>
    <recommendedName>
        <fullName evidence="4">Glycosyltransferase RgtA/B/C/D-like domain-containing protein</fullName>
    </recommendedName>
</protein>
<evidence type="ECO:0008006" key="4">
    <source>
        <dbReference type="Google" id="ProtNLM"/>
    </source>
</evidence>
<reference evidence="2 3" key="2">
    <citation type="journal article" date="2024" name="Int. J. Syst. Evol. Microbiol.">
        <title>Promethearchaeum syntrophicum gen. nov., sp. nov., an anaerobic, obligately syntrophic archaeon, the first isolate of the lineage 'Asgard' archaea, and proposal of the new archaeal phylum Promethearchaeota phyl. nov. and kingdom Promethearchaeati regn. nov.</title>
        <authorList>
            <person name="Imachi H."/>
            <person name="Nobu M.K."/>
            <person name="Kato S."/>
            <person name="Takaki Y."/>
            <person name="Miyazaki M."/>
            <person name="Miyata M."/>
            <person name="Ogawara M."/>
            <person name="Saito Y."/>
            <person name="Sakai S."/>
            <person name="Tahara Y.O."/>
            <person name="Takano Y."/>
            <person name="Tasumi E."/>
            <person name="Uematsu K."/>
            <person name="Yoshimura T."/>
            <person name="Itoh T."/>
            <person name="Ohkuma M."/>
            <person name="Takai K."/>
        </authorList>
    </citation>
    <scope>NUCLEOTIDE SEQUENCE [LARGE SCALE GENOMIC DNA]</scope>
    <source>
        <strain evidence="2 3">MK-D1</strain>
    </source>
</reference>
<feature type="transmembrane region" description="Helical" evidence="1">
    <location>
        <begin position="69"/>
        <end position="91"/>
    </location>
</feature>
<dbReference type="GeneID" id="41329871"/>
<dbReference type="KEGG" id="psyt:DSAG12_01879"/>
<feature type="transmembrane region" description="Helical" evidence="1">
    <location>
        <begin position="387"/>
        <end position="405"/>
    </location>
</feature>
<gene>
    <name evidence="2" type="ORF">DSAG12_01879</name>
</gene>
<feature type="transmembrane region" description="Helical" evidence="1">
    <location>
        <begin position="437"/>
        <end position="457"/>
    </location>
</feature>
<accession>A0A5B9DAL8</accession>
<name>A0A5B9DAL8_9ARCH</name>
<dbReference type="Proteomes" id="UP000321408">
    <property type="component" value="Chromosome"/>
</dbReference>
<feature type="transmembrane region" description="Helical" evidence="1">
    <location>
        <begin position="97"/>
        <end position="116"/>
    </location>
</feature>
<dbReference type="AlphaFoldDB" id="A0A5B9DAL8"/>
<evidence type="ECO:0000313" key="2">
    <source>
        <dbReference type="EMBL" id="QEE16051.1"/>
    </source>
</evidence>
<feature type="transmembrane region" description="Helical" evidence="1">
    <location>
        <begin position="225"/>
        <end position="245"/>
    </location>
</feature>
<feature type="transmembrane region" description="Helical" evidence="1">
    <location>
        <begin position="313"/>
        <end position="328"/>
    </location>
</feature>
<organism evidence="2 3">
    <name type="scientific">Promethearchaeum syntrophicum</name>
    <dbReference type="NCBI Taxonomy" id="2594042"/>
    <lineage>
        <taxon>Archaea</taxon>
        <taxon>Promethearchaeati</taxon>
        <taxon>Promethearchaeota</taxon>
        <taxon>Promethearchaeia</taxon>
        <taxon>Promethearchaeales</taxon>
        <taxon>Promethearchaeaceae</taxon>
        <taxon>Promethearchaeum</taxon>
    </lineage>
</organism>